<gene>
    <name evidence="8" type="ORF">M992_2398</name>
</gene>
<dbReference type="GO" id="GO:0003723">
    <property type="term" value="F:RNA binding"/>
    <property type="evidence" value="ECO:0007669"/>
    <property type="project" value="InterPro"/>
</dbReference>
<keyword evidence="9" id="KW-1185">Reference proteome</keyword>
<comment type="subcellular location">
    <subcellularLocation>
        <location evidence="1">Target cell</location>
        <location evidence="1">Target cell cytoplasm</location>
    </subcellularLocation>
</comment>
<proteinExistence type="predicted"/>
<protein>
    <submittedName>
        <fullName evidence="8">Putative heme utilization/adhesion exoprotein</fullName>
        <ecNumber evidence="8">3.1.-.-</ecNumber>
    </submittedName>
</protein>
<feature type="region of interest" description="Disordered" evidence="5">
    <location>
        <begin position="1"/>
        <end position="32"/>
    </location>
</feature>
<dbReference type="Proteomes" id="UP000053226">
    <property type="component" value="Unassembled WGS sequence"/>
</dbReference>
<keyword evidence="3" id="KW-1266">Target cell cytoplasm</keyword>
<comment type="caution">
    <text evidence="8">The sequence shown here is derived from an EMBL/GenBank/DDBJ whole genome shotgun (WGS) entry which is preliminary data.</text>
</comment>
<keyword evidence="2" id="KW-0800">Toxin</keyword>
<feature type="domain" description="DUF6862" evidence="7">
    <location>
        <begin position="139"/>
        <end position="182"/>
    </location>
</feature>
<dbReference type="SUPFAM" id="SSF63840">
    <property type="entry name" value="Ribonuclease domain of colicin E3"/>
    <property type="match status" value="1"/>
</dbReference>
<evidence type="ECO:0000259" key="6">
    <source>
        <dbReference type="Pfam" id="PF04829"/>
    </source>
</evidence>
<evidence type="ECO:0000256" key="4">
    <source>
        <dbReference type="ARBA" id="ARBA00023026"/>
    </source>
</evidence>
<evidence type="ECO:0000256" key="2">
    <source>
        <dbReference type="ARBA" id="ARBA00022656"/>
    </source>
</evidence>
<dbReference type="InterPro" id="IPR006914">
    <property type="entry name" value="VENN_dom"/>
</dbReference>
<evidence type="ECO:0000259" key="7">
    <source>
        <dbReference type="Pfam" id="PF21726"/>
    </source>
</evidence>
<dbReference type="Gene3D" id="3.10.380.10">
    <property type="entry name" value="Colicin E3-like ribonuclease domain"/>
    <property type="match status" value="1"/>
</dbReference>
<dbReference type="AlphaFoldDB" id="A0A0N1KIE5"/>
<sequence>MNTTASVNANKTEMHSDYQSVNKQTKGENAGAQSLGAMTAEAVGLLSKELYGKDPSKLTEDEKATVSAFASLAAGIAGGLVGGDTSSAANAAEAGKATVENNALSGEDAQKKKGLELALSSTGQMLHPRTPEEISELKEQLAQINQLDAEVDKYIQDACSQGKASSACREASALAQSLQQSYGDSLGKMTYKELNPQEYAKVSQIIANTSADKWDIAIDNYAKAQNISYQEAKDTFAIAINMNQTADVVGIFYGLKGANNGKPTLNMSTSQTLKQVLSKYGEFKQNIANTTKGHNDNLVPAGAGHNGSLSVNNSGKDSLPNAHLSTGSGSQVSAINPNTKIATGQSVGEFEKNLSKLPPRERVAVVKESAPKIAAEHGMIKDNQLTKRNGRDVYRGQDGYFYALDTQHGRFEVVSSKGKHLGEVDFAMQKIPNSIDKSGGHNLKVK</sequence>
<dbReference type="Pfam" id="PF04829">
    <property type="entry name" value="PT-VENN"/>
    <property type="match status" value="1"/>
</dbReference>
<feature type="compositionally biased region" description="Polar residues" evidence="5">
    <location>
        <begin position="307"/>
        <end position="316"/>
    </location>
</feature>
<evidence type="ECO:0000256" key="3">
    <source>
        <dbReference type="ARBA" id="ARBA00022913"/>
    </source>
</evidence>
<name>A0A0N1KIE5_9GAMM</name>
<dbReference type="Pfam" id="PF21726">
    <property type="entry name" value="DUF6862"/>
    <property type="match status" value="1"/>
</dbReference>
<evidence type="ECO:0000256" key="1">
    <source>
        <dbReference type="ARBA" id="ARBA00004219"/>
    </source>
</evidence>
<dbReference type="EMBL" id="LGAA01000024">
    <property type="protein sequence ID" value="KPD02204.1"/>
    <property type="molecule type" value="Genomic_DNA"/>
</dbReference>
<feature type="compositionally biased region" description="Polar residues" evidence="5">
    <location>
        <begin position="1"/>
        <end position="24"/>
    </location>
</feature>
<evidence type="ECO:0000256" key="5">
    <source>
        <dbReference type="SAM" id="MobiDB-lite"/>
    </source>
</evidence>
<dbReference type="GO" id="GO:0043022">
    <property type="term" value="F:ribosome binding"/>
    <property type="evidence" value="ECO:0007669"/>
    <property type="project" value="InterPro"/>
</dbReference>
<evidence type="ECO:0000313" key="9">
    <source>
        <dbReference type="Proteomes" id="UP000053226"/>
    </source>
</evidence>
<feature type="domain" description="VENN motif-containing" evidence="6">
    <location>
        <begin position="55"/>
        <end position="105"/>
    </location>
</feature>
<keyword evidence="8" id="KW-0378">Hydrolase</keyword>
<evidence type="ECO:0000313" key="8">
    <source>
        <dbReference type="EMBL" id="KPD02204.1"/>
    </source>
</evidence>
<keyword evidence="4" id="KW-0843">Virulence</keyword>
<dbReference type="GO" id="GO:0090729">
    <property type="term" value="F:toxin activity"/>
    <property type="evidence" value="ECO:0007669"/>
    <property type="project" value="UniProtKB-KW"/>
</dbReference>
<dbReference type="InterPro" id="IPR036725">
    <property type="entry name" value="ColE3_ribonuclease_sf"/>
</dbReference>
<dbReference type="EC" id="3.1.-.-" evidence="8"/>
<accession>A0A0N1KIE5</accession>
<feature type="compositionally biased region" description="Polar residues" evidence="5">
    <location>
        <begin position="323"/>
        <end position="336"/>
    </location>
</feature>
<dbReference type="InterPro" id="IPR049271">
    <property type="entry name" value="DUF6862"/>
</dbReference>
<feature type="region of interest" description="Disordered" evidence="5">
    <location>
        <begin position="291"/>
        <end position="336"/>
    </location>
</feature>
<reference evidence="8 9" key="1">
    <citation type="submission" date="2015-07" db="EMBL/GenBank/DDBJ databases">
        <title>ATOL: Assembling a taxonomically balanced genome-scale reconstruction of the evolutionary history of the Enterobacteriaceae.</title>
        <authorList>
            <person name="Plunkett G.III."/>
            <person name="Neeno-Eckwall E.C."/>
            <person name="Glasner J.D."/>
            <person name="Perna N.T."/>
        </authorList>
    </citation>
    <scope>NUCLEOTIDE SEQUENCE [LARGE SCALE GENOMIC DNA]</scope>
    <source>
        <strain evidence="8 9">ATCC 35017</strain>
    </source>
</reference>
<organism evidence="8 9">
    <name type="scientific">Moellerella wisconsensis ATCC 35017</name>
    <dbReference type="NCBI Taxonomy" id="1354267"/>
    <lineage>
        <taxon>Bacteria</taxon>
        <taxon>Pseudomonadati</taxon>
        <taxon>Pseudomonadota</taxon>
        <taxon>Gammaproteobacteria</taxon>
        <taxon>Enterobacterales</taxon>
        <taxon>Morganellaceae</taxon>
        <taxon>Moellerella</taxon>
    </lineage>
</organism>
<dbReference type="GO" id="GO:0016788">
    <property type="term" value="F:hydrolase activity, acting on ester bonds"/>
    <property type="evidence" value="ECO:0007669"/>
    <property type="project" value="InterPro"/>
</dbReference>